<protein>
    <submittedName>
        <fullName evidence="1">RCG44784</fullName>
    </submittedName>
</protein>
<gene>
    <name evidence="1" type="ORF">rCG_44784</name>
</gene>
<sequence>MDSLPCWSLSVAQFSPSLRCRVALTSVIVHLASHRPLVLKILEILDPCLGCFHKPSLAIYLTIHMYICIYSIKTYSYQRALVLPNVLFQSPEIL</sequence>
<proteinExistence type="predicted"/>
<evidence type="ECO:0000313" key="1">
    <source>
        <dbReference type="EMBL" id="EDM10230.1"/>
    </source>
</evidence>
<dbReference type="EMBL" id="CH473955">
    <property type="protein sequence ID" value="EDM10230.1"/>
    <property type="molecule type" value="Genomic_DNA"/>
</dbReference>
<organism evidence="1 2">
    <name type="scientific">Rattus norvegicus</name>
    <name type="common">Rat</name>
    <dbReference type="NCBI Taxonomy" id="10116"/>
    <lineage>
        <taxon>Eukaryota</taxon>
        <taxon>Metazoa</taxon>
        <taxon>Chordata</taxon>
        <taxon>Craniata</taxon>
        <taxon>Vertebrata</taxon>
        <taxon>Euteleostomi</taxon>
        <taxon>Mammalia</taxon>
        <taxon>Eutheria</taxon>
        <taxon>Euarchontoglires</taxon>
        <taxon>Glires</taxon>
        <taxon>Rodentia</taxon>
        <taxon>Myomorpha</taxon>
        <taxon>Muroidea</taxon>
        <taxon>Muridae</taxon>
        <taxon>Murinae</taxon>
        <taxon>Rattus</taxon>
    </lineage>
</organism>
<dbReference type="AlphaFoldDB" id="A6I5C2"/>
<accession>A6I5C2</accession>
<reference evidence="2" key="1">
    <citation type="submission" date="2005-09" db="EMBL/GenBank/DDBJ databases">
        <authorList>
            <person name="Mural R.J."/>
            <person name="Li P.W."/>
            <person name="Adams M.D."/>
            <person name="Amanatides P.G."/>
            <person name="Baden-Tillson H."/>
            <person name="Barnstead M."/>
            <person name="Chin S.H."/>
            <person name="Dew I."/>
            <person name="Evans C.A."/>
            <person name="Ferriera S."/>
            <person name="Flanigan M."/>
            <person name="Fosler C."/>
            <person name="Glodek A."/>
            <person name="Gu Z."/>
            <person name="Holt R.A."/>
            <person name="Jennings D."/>
            <person name="Kraft C.L."/>
            <person name="Lu F."/>
            <person name="Nguyen T."/>
            <person name="Nusskern D.R."/>
            <person name="Pfannkoch C.M."/>
            <person name="Sitter C."/>
            <person name="Sutton G.G."/>
            <person name="Venter J.C."/>
            <person name="Wang Z."/>
            <person name="Woodage T."/>
            <person name="Zheng X.H."/>
            <person name="Zhong F."/>
        </authorList>
    </citation>
    <scope>NUCLEOTIDE SEQUENCE [LARGE SCALE GENOMIC DNA]</scope>
    <source>
        <strain>BN</strain>
        <strain evidence="2">Sprague-Dawley</strain>
    </source>
</reference>
<name>A6I5C2_RAT</name>
<dbReference type="Proteomes" id="UP000234681">
    <property type="component" value="Chromosome 2"/>
</dbReference>
<evidence type="ECO:0000313" key="2">
    <source>
        <dbReference type="Proteomes" id="UP000234681"/>
    </source>
</evidence>